<dbReference type="InterPro" id="IPR000600">
    <property type="entry name" value="ROK"/>
</dbReference>
<name>A0A173MGF1_9BACT</name>
<evidence type="ECO:0000313" key="2">
    <source>
        <dbReference type="EMBL" id="SIT27383.1"/>
    </source>
</evidence>
<dbReference type="InterPro" id="IPR036388">
    <property type="entry name" value="WH-like_DNA-bd_sf"/>
</dbReference>
<dbReference type="InterPro" id="IPR036390">
    <property type="entry name" value="WH_DNA-bd_sf"/>
</dbReference>
<dbReference type="PANTHER" id="PTHR18964">
    <property type="entry name" value="ROK (REPRESSOR, ORF, KINASE) FAMILY"/>
    <property type="match status" value="1"/>
</dbReference>
<evidence type="ECO:0000313" key="3">
    <source>
        <dbReference type="Proteomes" id="UP000186917"/>
    </source>
</evidence>
<keyword evidence="2" id="KW-0418">Kinase</keyword>
<dbReference type="AlphaFoldDB" id="A0A173MGF1"/>
<dbReference type="STRING" id="477680.SAMN05421788_107221"/>
<dbReference type="Proteomes" id="UP000186917">
    <property type="component" value="Unassembled WGS sequence"/>
</dbReference>
<dbReference type="RefSeq" id="WP_076380816.1">
    <property type="nucleotide sequence ID" value="NZ_AP017422.1"/>
</dbReference>
<gene>
    <name evidence="2" type="ORF">SAMN05421788_107221</name>
</gene>
<proteinExistence type="inferred from homology"/>
<protein>
    <submittedName>
        <fullName evidence="2">Sugar kinase of the NBD/HSP70 family, may contain an N-terminal HTH domain</fullName>
    </submittedName>
</protein>
<accession>A0A173MGF1</accession>
<dbReference type="SUPFAM" id="SSF53067">
    <property type="entry name" value="Actin-like ATPase domain"/>
    <property type="match status" value="1"/>
</dbReference>
<keyword evidence="2" id="KW-0808">Transferase</keyword>
<dbReference type="GO" id="GO:0016301">
    <property type="term" value="F:kinase activity"/>
    <property type="evidence" value="ECO:0007669"/>
    <property type="project" value="UniProtKB-KW"/>
</dbReference>
<dbReference type="PANTHER" id="PTHR18964:SF149">
    <property type="entry name" value="BIFUNCTIONAL UDP-N-ACETYLGLUCOSAMINE 2-EPIMERASE_N-ACETYLMANNOSAMINE KINASE"/>
    <property type="match status" value="1"/>
</dbReference>
<evidence type="ECO:0000256" key="1">
    <source>
        <dbReference type="ARBA" id="ARBA00006479"/>
    </source>
</evidence>
<dbReference type="SUPFAM" id="SSF46785">
    <property type="entry name" value="Winged helix' DNA-binding domain"/>
    <property type="match status" value="1"/>
</dbReference>
<keyword evidence="3" id="KW-1185">Reference proteome</keyword>
<dbReference type="InterPro" id="IPR043129">
    <property type="entry name" value="ATPase_NBD"/>
</dbReference>
<dbReference type="Pfam" id="PF00480">
    <property type="entry name" value="ROK"/>
    <property type="match status" value="1"/>
</dbReference>
<organism evidence="2 3">
    <name type="scientific">Filimonas lacunae</name>
    <dbReference type="NCBI Taxonomy" id="477680"/>
    <lineage>
        <taxon>Bacteria</taxon>
        <taxon>Pseudomonadati</taxon>
        <taxon>Bacteroidota</taxon>
        <taxon>Chitinophagia</taxon>
        <taxon>Chitinophagales</taxon>
        <taxon>Chitinophagaceae</taxon>
        <taxon>Filimonas</taxon>
    </lineage>
</organism>
<dbReference type="Gene3D" id="1.10.10.10">
    <property type="entry name" value="Winged helix-like DNA-binding domain superfamily/Winged helix DNA-binding domain"/>
    <property type="match status" value="1"/>
</dbReference>
<sequence length="410" mass="44545">MMSKKGLYKRKVLKHLYFADMLSCAELSVAIEKSLPVTTRLLNDLIKEGYVLESGQAPSTGGRRAAMYCIKKDVFYIVSVAADQFTTRIAVLNMQNKQVQPVVKMTLPLADNAQALFLLTEKIEAAIAASGINRQYIIGVGVGMPGFVDAVLGVNYTFLATAPETVKEYISRQLQLPVFIDNDSRLIALAELRFGVAREQQHAMVINIGWGIGLGMIVNGKLFRGHNGFAGELSHIPLFMNGRLCSCGKTGCLETETSLQIVIAKAYKGIEAGKQTVLTRWLQQQQLEPDADAIMNAAAGGDRFAVELLSEAGYNIGRGVAVLIHLMNPETIILSGRGSAAGKIWQAPIQQALNEHCIPRMSAHTNIVVSNLGHEAALTGAAALVMENYDSILLDDTYMRSNKYIALTAN</sequence>
<dbReference type="Gene3D" id="3.30.420.40">
    <property type="match status" value="2"/>
</dbReference>
<dbReference type="KEGG" id="fln:FLA_2576"/>
<dbReference type="EMBL" id="FTOR01000007">
    <property type="protein sequence ID" value="SIT27383.1"/>
    <property type="molecule type" value="Genomic_DNA"/>
</dbReference>
<reference evidence="3" key="1">
    <citation type="submission" date="2017-01" db="EMBL/GenBank/DDBJ databases">
        <authorList>
            <person name="Varghese N."/>
            <person name="Submissions S."/>
        </authorList>
    </citation>
    <scope>NUCLEOTIDE SEQUENCE [LARGE SCALE GENOMIC DNA]</scope>
    <source>
        <strain evidence="3">DSM 21054</strain>
    </source>
</reference>
<comment type="similarity">
    <text evidence="1">Belongs to the ROK (NagC/XylR) family.</text>
</comment>